<keyword evidence="5" id="KW-1185">Reference proteome</keyword>
<evidence type="ECO:0000256" key="2">
    <source>
        <dbReference type="ARBA" id="ARBA00023315"/>
    </source>
</evidence>
<gene>
    <name evidence="4" type="ORF">F0L68_00840</name>
</gene>
<comment type="caution">
    <text evidence="4">The sequence shown here is derived from an EMBL/GenBank/DDBJ whole genome shotgun (WGS) entry which is preliminary data.</text>
</comment>
<evidence type="ECO:0000259" key="3">
    <source>
        <dbReference type="PROSITE" id="PS51186"/>
    </source>
</evidence>
<dbReference type="Pfam" id="PF00583">
    <property type="entry name" value="Acetyltransf_1"/>
    <property type="match status" value="1"/>
</dbReference>
<name>A0A5B2XVT5_9PSEU</name>
<dbReference type="SUPFAM" id="SSF55729">
    <property type="entry name" value="Acyl-CoA N-acyltransferases (Nat)"/>
    <property type="match status" value="1"/>
</dbReference>
<organism evidence="4 5">
    <name type="scientific">Solihabitans fulvus</name>
    <dbReference type="NCBI Taxonomy" id="1892852"/>
    <lineage>
        <taxon>Bacteria</taxon>
        <taxon>Bacillati</taxon>
        <taxon>Actinomycetota</taxon>
        <taxon>Actinomycetes</taxon>
        <taxon>Pseudonocardiales</taxon>
        <taxon>Pseudonocardiaceae</taxon>
        <taxon>Solihabitans</taxon>
    </lineage>
</organism>
<dbReference type="AlphaFoldDB" id="A0A5B2XVT5"/>
<dbReference type="CDD" id="cd04301">
    <property type="entry name" value="NAT_SF"/>
    <property type="match status" value="1"/>
</dbReference>
<dbReference type="RefSeq" id="WP_149847419.1">
    <property type="nucleotide sequence ID" value="NZ_VUOB01000001.1"/>
</dbReference>
<dbReference type="PANTHER" id="PTHR43877">
    <property type="entry name" value="AMINOALKYLPHOSPHONATE N-ACETYLTRANSFERASE-RELATED-RELATED"/>
    <property type="match status" value="1"/>
</dbReference>
<dbReference type="Gene3D" id="3.40.630.30">
    <property type="match status" value="1"/>
</dbReference>
<evidence type="ECO:0000256" key="1">
    <source>
        <dbReference type="ARBA" id="ARBA00022679"/>
    </source>
</evidence>
<dbReference type="GO" id="GO:0016747">
    <property type="term" value="F:acyltransferase activity, transferring groups other than amino-acyl groups"/>
    <property type="evidence" value="ECO:0007669"/>
    <property type="project" value="InterPro"/>
</dbReference>
<reference evidence="4 5" key="2">
    <citation type="submission" date="2019-09" db="EMBL/GenBank/DDBJ databases">
        <authorList>
            <person name="Jin C."/>
        </authorList>
    </citation>
    <scope>NUCLEOTIDE SEQUENCE [LARGE SCALE GENOMIC DNA]</scope>
    <source>
        <strain evidence="4 5">AN110305</strain>
    </source>
</reference>
<dbReference type="InterPro" id="IPR016181">
    <property type="entry name" value="Acyl_CoA_acyltransferase"/>
</dbReference>
<feature type="domain" description="N-acetyltransferase" evidence="3">
    <location>
        <begin position="8"/>
        <end position="156"/>
    </location>
</feature>
<keyword evidence="1 4" id="KW-0808">Transferase</keyword>
<dbReference type="InterPro" id="IPR000182">
    <property type="entry name" value="GNAT_dom"/>
</dbReference>
<dbReference type="Proteomes" id="UP000323454">
    <property type="component" value="Unassembled WGS sequence"/>
</dbReference>
<proteinExistence type="predicted"/>
<dbReference type="PROSITE" id="PS51186">
    <property type="entry name" value="GNAT"/>
    <property type="match status" value="1"/>
</dbReference>
<reference evidence="4 5" key="1">
    <citation type="submission" date="2019-09" db="EMBL/GenBank/DDBJ databases">
        <title>Goodfellowia gen. nov., a new genus of the Pseudonocardineae related to Actinoalloteichus, containing Goodfellowia coeruleoviolacea gen. nov., comb. nov. gen. nov., comb. nov.</title>
        <authorList>
            <person name="Labeda D."/>
        </authorList>
    </citation>
    <scope>NUCLEOTIDE SEQUENCE [LARGE SCALE GENOMIC DNA]</scope>
    <source>
        <strain evidence="4 5">AN110305</strain>
    </source>
</reference>
<accession>A0A5B2XVT5</accession>
<evidence type="ECO:0000313" key="4">
    <source>
        <dbReference type="EMBL" id="KAA2267110.1"/>
    </source>
</evidence>
<dbReference type="InterPro" id="IPR050832">
    <property type="entry name" value="Bact_Acetyltransf"/>
</dbReference>
<sequence>MPSTSEALIVRQATDNDTGRLAVLRRAWSEEQADGPLGDLDFEGRFAQWYEEEAPRRVTYLAELDGTPVGMVNLAEFRRMPRPGLPASHWCYLGNAFVLAAQRNHGIGTALLDAAIGHARDLGAARIVLSPSDRSMPFYQRAGFGPATMLMAKILD</sequence>
<evidence type="ECO:0000313" key="5">
    <source>
        <dbReference type="Proteomes" id="UP000323454"/>
    </source>
</evidence>
<dbReference type="OrthoDB" id="4936934at2"/>
<protein>
    <submittedName>
        <fullName evidence="4">GNAT family N-acetyltransferase</fullName>
    </submittedName>
</protein>
<dbReference type="EMBL" id="VUOB01000001">
    <property type="protein sequence ID" value="KAA2267110.1"/>
    <property type="molecule type" value="Genomic_DNA"/>
</dbReference>
<keyword evidence="2" id="KW-0012">Acyltransferase</keyword>